<dbReference type="RefSeq" id="WP_119554422.1">
    <property type="nucleotide sequence ID" value="NZ_QXMN01000017.1"/>
</dbReference>
<dbReference type="Proteomes" id="UP000265619">
    <property type="component" value="Unassembled WGS sequence"/>
</dbReference>
<dbReference type="OrthoDB" id="9156865at2"/>
<reference evidence="1 2" key="1">
    <citation type="submission" date="2018-09" db="EMBL/GenBank/DDBJ databases">
        <title>Acidovorax cavernicola nov. sp. isolated from Gruta de las Maravillas (Aracena, Spain).</title>
        <authorList>
            <person name="Jurado V."/>
            <person name="Gutierrez-Patricio S."/>
            <person name="Gonzalez-Pimentel J.L."/>
            <person name="Miller A.Z."/>
            <person name="Laiz L."/>
            <person name="Saiz-Jimenez C."/>
        </authorList>
    </citation>
    <scope>NUCLEOTIDE SEQUENCE [LARGE SCALE GENOMIC DNA]</scope>
    <source>
        <strain evidence="1 2">1011MAR4D40.2</strain>
    </source>
</reference>
<sequence length="67" mass="7356">MTKHIRIENADTAPYKAQVQVQHKNPATGEWENAGDPVALSHPTAMVTDYLTSTRRLVVEELPADAA</sequence>
<organism evidence="1 2">
    <name type="scientific">Acidovorax cavernicola</name>
    <dbReference type="NCBI Taxonomy" id="1675792"/>
    <lineage>
        <taxon>Bacteria</taxon>
        <taxon>Pseudomonadati</taxon>
        <taxon>Pseudomonadota</taxon>
        <taxon>Betaproteobacteria</taxon>
        <taxon>Burkholderiales</taxon>
        <taxon>Comamonadaceae</taxon>
        <taxon>Acidovorax</taxon>
    </lineage>
</organism>
<comment type="caution">
    <text evidence="1">The sequence shown here is derived from an EMBL/GenBank/DDBJ whole genome shotgun (WGS) entry which is preliminary data.</text>
</comment>
<name>A0A9X8D4R4_9BURK</name>
<evidence type="ECO:0000313" key="1">
    <source>
        <dbReference type="EMBL" id="RIX79129.1"/>
    </source>
</evidence>
<evidence type="ECO:0000313" key="2">
    <source>
        <dbReference type="Proteomes" id="UP000265619"/>
    </source>
</evidence>
<gene>
    <name evidence="1" type="ORF">D3H34_15425</name>
</gene>
<proteinExistence type="predicted"/>
<keyword evidence="2" id="KW-1185">Reference proteome</keyword>
<accession>A0A9X8D4R4</accession>
<dbReference type="EMBL" id="QXMN01000017">
    <property type="protein sequence ID" value="RIX79129.1"/>
    <property type="molecule type" value="Genomic_DNA"/>
</dbReference>
<protein>
    <submittedName>
        <fullName evidence="1">Uncharacterized protein</fullName>
    </submittedName>
</protein>
<dbReference type="AlphaFoldDB" id="A0A9X8D4R4"/>